<dbReference type="Proteomes" id="UP000008701">
    <property type="component" value="Chromosome"/>
</dbReference>
<dbReference type="GO" id="GO:0008233">
    <property type="term" value="F:peptidase activity"/>
    <property type="evidence" value="ECO:0007669"/>
    <property type="project" value="UniProtKB-KW"/>
</dbReference>
<dbReference type="NCBIfam" id="TIGR03725">
    <property type="entry name" value="T6A_YeaZ"/>
    <property type="match status" value="1"/>
</dbReference>
<protein>
    <submittedName>
        <fullName evidence="2">Peptidase M22, glycoprotease</fullName>
    </submittedName>
</protein>
<dbReference type="STRING" id="290317.Cpha266_2665"/>
<dbReference type="HOGENOM" id="CLU_064886_1_0_10"/>
<feature type="domain" description="Gcp-like" evidence="1">
    <location>
        <begin position="35"/>
        <end position="130"/>
    </location>
</feature>
<dbReference type="eggNOG" id="COG1214">
    <property type="taxonomic scope" value="Bacteria"/>
</dbReference>
<dbReference type="InterPro" id="IPR022496">
    <property type="entry name" value="T6A_TsaB"/>
</dbReference>
<accession>A1BJS2</accession>
<gene>
    <name evidence="2" type="ordered locus">Cpha266_2665</name>
</gene>
<dbReference type="InterPro" id="IPR000905">
    <property type="entry name" value="Gcp-like_dom"/>
</dbReference>
<evidence type="ECO:0000313" key="3">
    <source>
        <dbReference type="Proteomes" id="UP000008701"/>
    </source>
</evidence>
<dbReference type="InterPro" id="IPR043129">
    <property type="entry name" value="ATPase_NBD"/>
</dbReference>
<dbReference type="GO" id="GO:0002949">
    <property type="term" value="P:tRNA threonylcarbamoyladenosine modification"/>
    <property type="evidence" value="ECO:0007669"/>
    <property type="project" value="InterPro"/>
</dbReference>
<keyword evidence="2" id="KW-0645">Protease</keyword>
<dbReference type="CDD" id="cd24032">
    <property type="entry name" value="ASKHA_NBD_TsaB"/>
    <property type="match status" value="1"/>
</dbReference>
<evidence type="ECO:0000313" key="2">
    <source>
        <dbReference type="EMBL" id="ABL66649.1"/>
    </source>
</evidence>
<keyword evidence="2" id="KW-0378">Hydrolase</keyword>
<dbReference type="RefSeq" id="WP_015961176.1">
    <property type="nucleotide sequence ID" value="NC_008639.1"/>
</dbReference>
<sequence length="226" mass="24009">MHLLSIECTHLALSAAVSNQGTLTLRIGAEWMKAAETLVPLVHEALTESGVDRTELDAVAVSSGPGSFTALRIGMAVAKGLAGGLGIPLLPVPTLPAMAAASLPFHQASHIVPVIQSRKGEYFYAALDRMALEKGAFSDEVRKGSAEDIRSLAGSFGRSAVVVGREIAELRDFLHAEDAGVLEADFFTAASLSPYALMRFREGHGALPGDVEPEYRQMFVLHGKKQ</sequence>
<reference evidence="2 3" key="1">
    <citation type="submission" date="2006-12" db="EMBL/GenBank/DDBJ databases">
        <title>Complete sequence of Chlorobium phaeobacteroides DSM 266.</title>
        <authorList>
            <consortium name="US DOE Joint Genome Institute"/>
            <person name="Copeland A."/>
            <person name="Lucas S."/>
            <person name="Lapidus A."/>
            <person name="Barry K."/>
            <person name="Detter J.C."/>
            <person name="Glavina del Rio T."/>
            <person name="Hammon N."/>
            <person name="Israni S."/>
            <person name="Pitluck S."/>
            <person name="Goltsman E."/>
            <person name="Schmutz J."/>
            <person name="Larimer F."/>
            <person name="Land M."/>
            <person name="Hauser L."/>
            <person name="Mikhailova N."/>
            <person name="Li T."/>
            <person name="Overmann J."/>
            <person name="Bryant D.A."/>
            <person name="Richardson P."/>
        </authorList>
    </citation>
    <scope>NUCLEOTIDE SEQUENCE [LARGE SCALE GENOMIC DNA]</scope>
    <source>
        <strain evidence="2 3">DSM 266</strain>
    </source>
</reference>
<dbReference type="KEGG" id="cph:Cpha266_2665"/>
<dbReference type="PANTHER" id="PTHR11735:SF11">
    <property type="entry name" value="TRNA THREONYLCARBAMOYLADENOSINE BIOSYNTHESIS PROTEIN TSAB"/>
    <property type="match status" value="1"/>
</dbReference>
<keyword evidence="3" id="KW-1185">Reference proteome</keyword>
<dbReference type="AlphaFoldDB" id="A1BJS2"/>
<name>A1BJS2_CHLPD</name>
<evidence type="ECO:0000259" key="1">
    <source>
        <dbReference type="Pfam" id="PF00814"/>
    </source>
</evidence>
<dbReference type="EMBL" id="CP000492">
    <property type="protein sequence ID" value="ABL66649.1"/>
    <property type="molecule type" value="Genomic_DNA"/>
</dbReference>
<dbReference type="GO" id="GO:0005829">
    <property type="term" value="C:cytosol"/>
    <property type="evidence" value="ECO:0007669"/>
    <property type="project" value="TreeGrafter"/>
</dbReference>
<proteinExistence type="predicted"/>
<dbReference type="GO" id="GO:0006508">
    <property type="term" value="P:proteolysis"/>
    <property type="evidence" value="ECO:0007669"/>
    <property type="project" value="UniProtKB-KW"/>
</dbReference>
<dbReference type="SUPFAM" id="SSF53067">
    <property type="entry name" value="Actin-like ATPase domain"/>
    <property type="match status" value="2"/>
</dbReference>
<dbReference type="Gene3D" id="3.30.420.40">
    <property type="match status" value="2"/>
</dbReference>
<dbReference type="PANTHER" id="PTHR11735">
    <property type="entry name" value="TRNA N6-ADENOSINE THREONYLCARBAMOYLTRANSFERASE"/>
    <property type="match status" value="1"/>
</dbReference>
<dbReference type="Pfam" id="PF00814">
    <property type="entry name" value="TsaD"/>
    <property type="match status" value="1"/>
</dbReference>
<dbReference type="OrthoDB" id="9784166at2"/>
<organism evidence="2 3">
    <name type="scientific">Chlorobium phaeobacteroides (strain DSM 266 / SMG 266 / 2430)</name>
    <dbReference type="NCBI Taxonomy" id="290317"/>
    <lineage>
        <taxon>Bacteria</taxon>
        <taxon>Pseudomonadati</taxon>
        <taxon>Chlorobiota</taxon>
        <taxon>Chlorobiia</taxon>
        <taxon>Chlorobiales</taxon>
        <taxon>Chlorobiaceae</taxon>
        <taxon>Chlorobium/Pelodictyon group</taxon>
        <taxon>Chlorobium</taxon>
    </lineage>
</organism>